<sequence length="288" mass="32373">MVGVVYDCGLVFMVCFYCLLCLTIALKSKQTQWTLFGQKITSAGTDRVCPHCVSRRTRTFSSFALVMSSGLNQYIITGQFVGHFVILFPRSIDCGCRSSGSMGSALFVYDSIFHSDDGKTWRGRHEFPLQPGQAIPNLPISSEMVCAILLRVSSSCRSLVMASITTAPLVLWRWQFREYHDILCEISKLSSRYCADRQSSKKSCGYLCDDDVPVNASIFTKPTIRDLLDYSIQFPSRNMYHMPTGSVELNTLASGNRSHPVPSRAKASESMRSIHFHSRENLNFQMHV</sequence>
<name>A0A369J162_HYPMA</name>
<accession>A0A369J162</accession>
<dbReference type="AlphaFoldDB" id="A0A369J162"/>
<evidence type="ECO:0000313" key="2">
    <source>
        <dbReference type="EMBL" id="RDB15738.1"/>
    </source>
</evidence>
<reference evidence="2" key="1">
    <citation type="submission" date="2018-04" db="EMBL/GenBank/DDBJ databases">
        <title>Whole genome sequencing of Hypsizygus marmoreus.</title>
        <authorList>
            <person name="Choi I.-G."/>
            <person name="Min B."/>
            <person name="Kim J.-G."/>
            <person name="Kim S."/>
            <person name="Oh Y.-L."/>
            <person name="Kong W.-S."/>
            <person name="Park H."/>
            <person name="Jeong J."/>
            <person name="Song E.-S."/>
        </authorList>
    </citation>
    <scope>NUCLEOTIDE SEQUENCE [LARGE SCALE GENOMIC DNA]</scope>
    <source>
        <strain evidence="2">51987-8</strain>
    </source>
</reference>
<dbReference type="EMBL" id="LUEZ02000140">
    <property type="protein sequence ID" value="RDB15738.1"/>
    <property type="molecule type" value="Genomic_DNA"/>
</dbReference>
<keyword evidence="3" id="KW-1185">Reference proteome</keyword>
<proteinExistence type="predicted"/>
<feature type="transmembrane region" description="Helical" evidence="1">
    <location>
        <begin position="6"/>
        <end position="26"/>
    </location>
</feature>
<evidence type="ECO:0000313" key="3">
    <source>
        <dbReference type="Proteomes" id="UP000076154"/>
    </source>
</evidence>
<comment type="caution">
    <text evidence="2">The sequence shown here is derived from an EMBL/GenBank/DDBJ whole genome shotgun (WGS) entry which is preliminary data.</text>
</comment>
<keyword evidence="1" id="KW-0812">Transmembrane</keyword>
<evidence type="ECO:0000256" key="1">
    <source>
        <dbReference type="SAM" id="Phobius"/>
    </source>
</evidence>
<keyword evidence="1" id="KW-1133">Transmembrane helix</keyword>
<dbReference type="Proteomes" id="UP000076154">
    <property type="component" value="Unassembled WGS sequence"/>
</dbReference>
<protein>
    <submittedName>
        <fullName evidence="2">Uncharacterized protein</fullName>
    </submittedName>
</protein>
<gene>
    <name evidence="2" type="ORF">Hypma_003762</name>
</gene>
<organism evidence="2 3">
    <name type="scientific">Hypsizygus marmoreus</name>
    <name type="common">White beech mushroom</name>
    <name type="synonym">Agaricus marmoreus</name>
    <dbReference type="NCBI Taxonomy" id="39966"/>
    <lineage>
        <taxon>Eukaryota</taxon>
        <taxon>Fungi</taxon>
        <taxon>Dikarya</taxon>
        <taxon>Basidiomycota</taxon>
        <taxon>Agaricomycotina</taxon>
        <taxon>Agaricomycetes</taxon>
        <taxon>Agaricomycetidae</taxon>
        <taxon>Agaricales</taxon>
        <taxon>Tricholomatineae</taxon>
        <taxon>Lyophyllaceae</taxon>
        <taxon>Hypsizygus</taxon>
    </lineage>
</organism>
<keyword evidence="1" id="KW-0472">Membrane</keyword>
<dbReference type="InParanoid" id="A0A369J162"/>